<proteinExistence type="predicted"/>
<keyword evidence="1" id="KW-0687">Ribonucleoprotein</keyword>
<keyword evidence="2" id="KW-1185">Reference proteome</keyword>
<evidence type="ECO:0000313" key="2">
    <source>
        <dbReference type="Proteomes" id="UP000294588"/>
    </source>
</evidence>
<sequence>MAKYTGPKAKLCRRFGENIYGPQKYDKILSKRKFPPGQHGSSMHRKPSDYSLHLNEKQKLRYTYCLLERQFRRYFQIADKMQGITGDNLLKLLERRLDNTVYRMGFATTRMQARQFVNHGHFMVNGKKVDIPSYLLKPGDIIEVRPKSRGIKPLVEAWNNSEASSPYPWLTVDKENMRGQFVNIPNIEDIPTTVDMRLVVEYYSK</sequence>
<comment type="caution">
    <text evidence="1">The sequence shown here is derived from an EMBL/GenBank/DDBJ whole genome shotgun (WGS) entry which is preliminary data.</text>
</comment>
<accession>A0AC61QI69</accession>
<gene>
    <name evidence="1" type="primary">rpsD</name>
    <name evidence="1" type="ORF">E0946_06140</name>
</gene>
<reference evidence="1" key="1">
    <citation type="submission" date="2019-03" db="EMBL/GenBank/DDBJ databases">
        <title>Candidatus Syntrophosphaera thermopropionivorans: a novel player in syntrophic propionate oxidation during anaerobic digestion.</title>
        <authorList>
            <person name="Dyksma S."/>
        </authorList>
    </citation>
    <scope>NUCLEOTIDE SEQUENCE</scope>
    <source>
        <strain evidence="1">W5</strain>
    </source>
</reference>
<evidence type="ECO:0000313" key="1">
    <source>
        <dbReference type="EMBL" id="TDF72647.1"/>
    </source>
</evidence>
<name>A0AC61QI69_9BACT</name>
<dbReference type="EMBL" id="SMOG01000022">
    <property type="protein sequence ID" value="TDF72647.1"/>
    <property type="molecule type" value="Genomic_DNA"/>
</dbReference>
<protein>
    <submittedName>
        <fullName evidence="1">30S ribosomal protein S4</fullName>
    </submittedName>
</protein>
<dbReference type="Proteomes" id="UP000294588">
    <property type="component" value="Unassembled WGS sequence"/>
</dbReference>
<organism evidence="1 2">
    <name type="scientific">Candidatus Syntrophosphaera thermopropionivorans</name>
    <dbReference type="NCBI Taxonomy" id="2593015"/>
    <lineage>
        <taxon>Bacteria</taxon>
        <taxon>Pseudomonadati</taxon>
        <taxon>Candidatus Cloacimonadota</taxon>
        <taxon>Candidatus Cloacimonadia</taxon>
        <taxon>Candidatus Cloacimonadales</taxon>
        <taxon>Candidatus Cloacimonadaceae</taxon>
        <taxon>Candidatus Syntrophosphaera</taxon>
    </lineage>
</organism>
<keyword evidence="1" id="KW-0689">Ribosomal protein</keyword>